<dbReference type="RefSeq" id="WP_272462680.1">
    <property type="nucleotide sequence ID" value="NZ_JAPFQL010000053.1"/>
</dbReference>
<sequence length="156" mass="17015">MTHLRSAISLCALLTLAGCSGASATTPEEGFMDHAAYSQEYRASKAQLTFPPGYPATRERIEPAEEDNVWEVGSGTSDAVAEWNCAWGAEYLRTRTTSDRGAAALDMFTRIRETPAWDKAWPPDSQAVINQIISKAELGDPSEMQELVEANCSDLL</sequence>
<dbReference type="PROSITE" id="PS51257">
    <property type="entry name" value="PROKAR_LIPOPROTEIN"/>
    <property type="match status" value="1"/>
</dbReference>
<organism evidence="2 3">
    <name type="scientific">Intrasporangium calvum</name>
    <dbReference type="NCBI Taxonomy" id="53358"/>
    <lineage>
        <taxon>Bacteria</taxon>
        <taxon>Bacillati</taxon>
        <taxon>Actinomycetota</taxon>
        <taxon>Actinomycetes</taxon>
        <taxon>Micrococcales</taxon>
        <taxon>Intrasporangiaceae</taxon>
        <taxon>Intrasporangium</taxon>
    </lineage>
</organism>
<accession>A0ABT5GIR9</accession>
<reference evidence="2 3" key="1">
    <citation type="submission" date="2022-11" db="EMBL/GenBank/DDBJ databases">
        <title>Anaerobic phenanthrene biodegradation by a DNRA strain PheN6.</title>
        <authorList>
            <person name="Zhang Z."/>
        </authorList>
    </citation>
    <scope>NUCLEOTIDE SEQUENCE [LARGE SCALE GENOMIC DNA]</scope>
    <source>
        <strain evidence="2 3">PheN6</strain>
    </source>
</reference>
<evidence type="ECO:0000256" key="1">
    <source>
        <dbReference type="SAM" id="SignalP"/>
    </source>
</evidence>
<dbReference type="EMBL" id="JAPFQL010000053">
    <property type="protein sequence ID" value="MDC5698106.1"/>
    <property type="molecule type" value="Genomic_DNA"/>
</dbReference>
<evidence type="ECO:0000313" key="2">
    <source>
        <dbReference type="EMBL" id="MDC5698106.1"/>
    </source>
</evidence>
<evidence type="ECO:0008006" key="4">
    <source>
        <dbReference type="Google" id="ProtNLM"/>
    </source>
</evidence>
<feature type="chain" id="PRO_5046271764" description="Lipoprotein" evidence="1">
    <location>
        <begin position="25"/>
        <end position="156"/>
    </location>
</feature>
<keyword evidence="1" id="KW-0732">Signal</keyword>
<dbReference type="Proteomes" id="UP001150259">
    <property type="component" value="Unassembled WGS sequence"/>
</dbReference>
<evidence type="ECO:0000313" key="3">
    <source>
        <dbReference type="Proteomes" id="UP001150259"/>
    </source>
</evidence>
<gene>
    <name evidence="2" type="ORF">OO014_12635</name>
</gene>
<protein>
    <recommendedName>
        <fullName evidence="4">Lipoprotein</fullName>
    </recommendedName>
</protein>
<keyword evidence="3" id="KW-1185">Reference proteome</keyword>
<name>A0ABT5GIR9_9MICO</name>
<proteinExistence type="predicted"/>
<comment type="caution">
    <text evidence="2">The sequence shown here is derived from an EMBL/GenBank/DDBJ whole genome shotgun (WGS) entry which is preliminary data.</text>
</comment>
<feature type="signal peptide" evidence="1">
    <location>
        <begin position="1"/>
        <end position="24"/>
    </location>
</feature>